<comment type="caution">
    <text evidence="2">The sequence shown here is derived from an EMBL/GenBank/DDBJ whole genome shotgun (WGS) entry which is preliminary data.</text>
</comment>
<feature type="chain" id="PRO_5045172587" evidence="1">
    <location>
        <begin position="26"/>
        <end position="373"/>
    </location>
</feature>
<organism evidence="2 3">
    <name type="scientific">Roseateles subflavus</name>
    <dbReference type="NCBI Taxonomy" id="3053353"/>
    <lineage>
        <taxon>Bacteria</taxon>
        <taxon>Pseudomonadati</taxon>
        <taxon>Pseudomonadota</taxon>
        <taxon>Betaproteobacteria</taxon>
        <taxon>Burkholderiales</taxon>
        <taxon>Sphaerotilaceae</taxon>
        <taxon>Roseateles</taxon>
    </lineage>
</organism>
<evidence type="ECO:0000256" key="1">
    <source>
        <dbReference type="SAM" id="SignalP"/>
    </source>
</evidence>
<evidence type="ECO:0000313" key="2">
    <source>
        <dbReference type="EMBL" id="MDL5032151.1"/>
    </source>
</evidence>
<keyword evidence="1" id="KW-0732">Signal</keyword>
<dbReference type="InterPro" id="IPR043749">
    <property type="entry name" value="DUF5694"/>
</dbReference>
<feature type="signal peptide" evidence="1">
    <location>
        <begin position="1"/>
        <end position="25"/>
    </location>
</feature>
<name>A0ABT7LH08_9BURK</name>
<protein>
    <submittedName>
        <fullName evidence="2">DUF5694 domain-containing protein</fullName>
    </submittedName>
</protein>
<keyword evidence="3" id="KW-1185">Reference proteome</keyword>
<accession>A0ABT7LH08</accession>
<dbReference type="EMBL" id="JASVDS010000002">
    <property type="protein sequence ID" value="MDL5032151.1"/>
    <property type="molecule type" value="Genomic_DNA"/>
</dbReference>
<proteinExistence type="predicted"/>
<gene>
    <name evidence="2" type="ORF">QRD43_09535</name>
</gene>
<dbReference type="Proteomes" id="UP001238603">
    <property type="component" value="Unassembled WGS sequence"/>
</dbReference>
<evidence type="ECO:0000313" key="3">
    <source>
        <dbReference type="Proteomes" id="UP001238603"/>
    </source>
</evidence>
<dbReference type="RefSeq" id="WP_285982245.1">
    <property type="nucleotide sequence ID" value="NZ_JASVDS010000002.1"/>
</dbReference>
<sequence>MNFRTLPVLLALVAALNAAPIHAQAAAPDAGPATGYVPAFQPGQHPGTPAGAPNQVLVLGTPHLAEFEGQLRQEQLAPLLARLRQWRPQLIAVERLSGLQCDSLRRQPARYADTVKSYCPDVTQAAQLTGLDVVQANEEAGRLLAAWPAQPTPAQRRRLAAVFLAGGESISALVQWLYLPAGERRAGEGLNDALVARLERLRGRASEDSWIAAPLAVEMGLQRVYSVDDHTSDLPDPADTQAQEAAIRQAWDNEAARTRRTRDQALREGLAQAGGVLALYQDCNAPGMPALVYRSDFGAALAEPSPQGYGRAYVGAWETRNLRMVANIREVLAQQPGTRLLTLVGASHKGYYEAYLQQMHDVRLVNPMAVLKD</sequence>
<reference evidence="2 3" key="1">
    <citation type="submission" date="2023-06" db="EMBL/GenBank/DDBJ databases">
        <title>Pelomonas sp. APW6 16S ribosomal RNA gene genome sequencing and assembly.</title>
        <authorList>
            <person name="Woo H."/>
        </authorList>
    </citation>
    <scope>NUCLEOTIDE SEQUENCE [LARGE SCALE GENOMIC DNA]</scope>
    <source>
        <strain evidence="2 3">APW6</strain>
    </source>
</reference>
<dbReference type="Pfam" id="PF18950">
    <property type="entry name" value="DUF5694"/>
    <property type="match status" value="1"/>
</dbReference>